<evidence type="ECO:0000313" key="2">
    <source>
        <dbReference type="EMBL" id="MBY9074534.1"/>
    </source>
</evidence>
<dbReference type="RefSeq" id="WP_221024200.1">
    <property type="nucleotide sequence ID" value="NZ_JAIEZQ010000001.1"/>
</dbReference>
<dbReference type="InterPro" id="IPR014044">
    <property type="entry name" value="CAP_dom"/>
</dbReference>
<name>A0ABS7RHM1_9ACTN</name>
<protein>
    <submittedName>
        <fullName evidence="2">CAP domain-containing protein</fullName>
    </submittedName>
</protein>
<sequence>MDTRTLGVQRPRGPLAAARLLVAGLAVTLVTTGTGLSTAAPAGAAQTETSALSMTPSTYETKVQRLVNKRRASHGLGRLRLASCTDDVAEDWSRYLARTDEFYHQSMLDVLNRCAAVYAGETLGRGAITPRTLVRMWMRSDGHRAVLLSSKSRRIGVGATPDSSGRWVVAANFMRF</sequence>
<feature type="domain" description="SCP" evidence="1">
    <location>
        <begin position="65"/>
        <end position="168"/>
    </location>
</feature>
<dbReference type="Pfam" id="PF00188">
    <property type="entry name" value="CAP"/>
    <property type="match status" value="1"/>
</dbReference>
<proteinExistence type="predicted"/>
<reference evidence="2 3" key="1">
    <citation type="submission" date="2021-08" db="EMBL/GenBank/DDBJ databases">
        <title>Nocardioides bacterium WL0053 sp. nov., isolated from the sediment.</title>
        <authorList>
            <person name="Wang L."/>
            <person name="Zhang D."/>
            <person name="Zhang A."/>
        </authorList>
    </citation>
    <scope>NUCLEOTIDE SEQUENCE [LARGE SCALE GENOMIC DNA]</scope>
    <source>
        <strain evidence="2 3">WL0053</strain>
    </source>
</reference>
<dbReference type="PANTHER" id="PTHR31157:SF1">
    <property type="entry name" value="SCP DOMAIN-CONTAINING PROTEIN"/>
    <property type="match status" value="1"/>
</dbReference>
<dbReference type="SUPFAM" id="SSF55797">
    <property type="entry name" value="PR-1-like"/>
    <property type="match status" value="1"/>
</dbReference>
<organism evidence="2 3">
    <name type="scientific">Nocardioides jiangsuensis</name>
    <dbReference type="NCBI Taxonomy" id="2866161"/>
    <lineage>
        <taxon>Bacteria</taxon>
        <taxon>Bacillati</taxon>
        <taxon>Actinomycetota</taxon>
        <taxon>Actinomycetes</taxon>
        <taxon>Propionibacteriales</taxon>
        <taxon>Nocardioidaceae</taxon>
        <taxon>Nocardioides</taxon>
    </lineage>
</organism>
<comment type="caution">
    <text evidence="2">The sequence shown here is derived from an EMBL/GenBank/DDBJ whole genome shotgun (WGS) entry which is preliminary data.</text>
</comment>
<evidence type="ECO:0000313" key="3">
    <source>
        <dbReference type="Proteomes" id="UP000754710"/>
    </source>
</evidence>
<evidence type="ECO:0000259" key="1">
    <source>
        <dbReference type="Pfam" id="PF00188"/>
    </source>
</evidence>
<gene>
    <name evidence="2" type="ORF">K1X13_06850</name>
</gene>
<dbReference type="PANTHER" id="PTHR31157">
    <property type="entry name" value="SCP DOMAIN-CONTAINING PROTEIN"/>
    <property type="match status" value="1"/>
</dbReference>
<dbReference type="Proteomes" id="UP000754710">
    <property type="component" value="Unassembled WGS sequence"/>
</dbReference>
<dbReference type="InterPro" id="IPR035940">
    <property type="entry name" value="CAP_sf"/>
</dbReference>
<dbReference type="Gene3D" id="3.40.33.10">
    <property type="entry name" value="CAP"/>
    <property type="match status" value="1"/>
</dbReference>
<dbReference type="EMBL" id="JAIEZQ010000001">
    <property type="protein sequence ID" value="MBY9074534.1"/>
    <property type="molecule type" value="Genomic_DNA"/>
</dbReference>
<accession>A0ABS7RHM1</accession>
<keyword evidence="3" id="KW-1185">Reference proteome</keyword>
<dbReference type="CDD" id="cd05379">
    <property type="entry name" value="CAP_bacterial"/>
    <property type="match status" value="1"/>
</dbReference>